<dbReference type="GO" id="GO:0046872">
    <property type="term" value="F:metal ion binding"/>
    <property type="evidence" value="ECO:0007669"/>
    <property type="project" value="UniProtKB-KW"/>
</dbReference>
<dbReference type="SUPFAM" id="SSF50978">
    <property type="entry name" value="WD40 repeat-like"/>
    <property type="match status" value="1"/>
</dbReference>
<dbReference type="PROSITE" id="PS00678">
    <property type="entry name" value="WD_REPEATS_1"/>
    <property type="match status" value="2"/>
</dbReference>
<dbReference type="STRING" id="669874.A0A1E4TZ54"/>
<dbReference type="GO" id="GO:0006508">
    <property type="term" value="P:proteolysis"/>
    <property type="evidence" value="ECO:0007669"/>
    <property type="project" value="UniProtKB-KW"/>
</dbReference>
<evidence type="ECO:0000256" key="1">
    <source>
        <dbReference type="ARBA" id="ARBA00006247"/>
    </source>
</evidence>
<sequence>MVPNRSCSDSNSRHNLPLTSCRSLSPNSLFSASPSASGFSEITGDYFKTLKNSLNSDSDLVSPSPGSSKPAIVHKWNLGVSVLCIASAPERGLLFCGTQDSKIVVFDLESYQQKFELKGHAGAVLCLTASPDEKYLFSGGSDSLIKVWDIDSMKETHTIYSLVDIGDIFSVAWSSRLNTVFFGAQNASILYAQILDTSPSAGDPRSLPSYRFDKFFDSKGPGGHHGNNLKPHNNQHRNLQRQEEQKTIDTTLVASTRLIEVPSQNIISYAHNGYVYAMRLIERDSKCDYLSGIPIEYKEILISAGGDGFIRIWGFNEITENFTFIKELDNNDSVLSMTLDETFLYCGLTDGEVKVWDLSTYQVLKCFQTDDNEGNIFSLAVHNGCLFKATKYGVTKWKIRGDQQSDWDAHEGFALAVQIIKRKGNFYLITGGMDKSLAIWNINQVNDSETEDDDNNRLAHRGSISSLTNDSLLETLREMISFKTVSKQPEYFIDDSRRCANFLRALFTKFGAKTSKLIPVNDGNPVVFAEFKGKIPKNGNAKPRILWYGHYDVVEADDLRNWNTSPFKLTAENGYLYGRGVTDNKGPLMAAIYAVAELFQEGALYSDILFLIEGEEECGSFGLKDAIVSNNDQFGEIDWVLLSNSCWLDDKIPCLNYGLRGLVSLKVEIFNDKPDRHSGVDGVDGRFSKEPTIDLINLLSKLTNDDGKIMVPGFYDPIREVTKDEMKLYENIMSRSSIESSIDQLMAKWRYPSLTVHNISVSGPGNSTIIPHSASASLSIRVVPDQDVFKITKMFTEYLTKCFENSKTENHLDISIVQQSEPWLGDPSSVAFQILKEEIETEWSIEPLFVREGGSIPSVRFLEKNFKCPVVQVPSGQSTDNAHLGNENLRVINLYKTRNILKRSFTKLPNRT</sequence>
<keyword evidence="6" id="KW-0378">Hydrolase</keyword>
<evidence type="ECO:0000256" key="8">
    <source>
        <dbReference type="SAM" id="MobiDB-lite"/>
    </source>
</evidence>
<dbReference type="GO" id="GO:0042802">
    <property type="term" value="F:identical protein binding"/>
    <property type="evidence" value="ECO:0007669"/>
    <property type="project" value="EnsemblFungi"/>
</dbReference>
<dbReference type="Proteomes" id="UP000094236">
    <property type="component" value="Unassembled WGS sequence"/>
</dbReference>
<dbReference type="PIRSF" id="PIRSF037237">
    <property type="entry name" value="Peptidase_WD_repeats_DUG2"/>
    <property type="match status" value="1"/>
</dbReference>
<dbReference type="GO" id="GO:0006751">
    <property type="term" value="P:glutathione catabolic process"/>
    <property type="evidence" value="ECO:0007669"/>
    <property type="project" value="EnsemblFungi"/>
</dbReference>
<dbReference type="Gene3D" id="3.40.630.10">
    <property type="entry name" value="Zn peptidases"/>
    <property type="match status" value="1"/>
</dbReference>
<reference evidence="11" key="1">
    <citation type="submission" date="2016-05" db="EMBL/GenBank/DDBJ databases">
        <title>Comparative genomics of biotechnologically important yeasts.</title>
        <authorList>
            <consortium name="DOE Joint Genome Institute"/>
            <person name="Riley R."/>
            <person name="Haridas S."/>
            <person name="Wolfe K.H."/>
            <person name="Lopes M.R."/>
            <person name="Hittinger C.T."/>
            <person name="Goker M."/>
            <person name="Salamov A."/>
            <person name="Wisecaver J."/>
            <person name="Long T.M."/>
            <person name="Aerts A.L."/>
            <person name="Barry K."/>
            <person name="Choi C."/>
            <person name="Clum A."/>
            <person name="Coughlan A.Y."/>
            <person name="Deshpande S."/>
            <person name="Douglass A.P."/>
            <person name="Hanson S.J."/>
            <person name="Klenk H.-P."/>
            <person name="Labutti K."/>
            <person name="Lapidus A."/>
            <person name="Lindquist E."/>
            <person name="Lipzen A."/>
            <person name="Meier-Kolthoff J.P."/>
            <person name="Ohm R.A."/>
            <person name="Otillar R.P."/>
            <person name="Pangilinan J."/>
            <person name="Peng Y."/>
            <person name="Rokas A."/>
            <person name="Rosa C.A."/>
            <person name="Scheuner C."/>
            <person name="Sibirny A.A."/>
            <person name="Slot J.C."/>
            <person name="Stielow J.B."/>
            <person name="Sun H."/>
            <person name="Kurtzman C.P."/>
            <person name="Blackwell M."/>
            <person name="Grigoriev I.V."/>
            <person name="Jeffries T.W."/>
        </authorList>
    </citation>
    <scope>NUCLEOTIDE SEQUENCE [LARGE SCALE GENOMIC DNA]</scope>
    <source>
        <strain evidence="11">NRRL Y-2460</strain>
    </source>
</reference>
<dbReference type="SUPFAM" id="SSF53187">
    <property type="entry name" value="Zn-dependent exopeptidases"/>
    <property type="match status" value="1"/>
</dbReference>
<dbReference type="Pfam" id="PF00400">
    <property type="entry name" value="WD40"/>
    <property type="match status" value="1"/>
</dbReference>
<gene>
    <name evidence="10" type="ORF">PACTADRAFT_48793</name>
</gene>
<dbReference type="Gene3D" id="2.130.10.10">
    <property type="entry name" value="YVTN repeat-like/Quinoprotein amine dehydrogenase"/>
    <property type="match status" value="2"/>
</dbReference>
<dbReference type="PROSITE" id="PS50082">
    <property type="entry name" value="WD_REPEATS_2"/>
    <property type="match status" value="1"/>
</dbReference>
<dbReference type="InterPro" id="IPR017149">
    <property type="entry name" value="GSH_degradosome_Dug2"/>
</dbReference>
<keyword evidence="11" id="KW-1185">Reference proteome</keyword>
<evidence type="ECO:0000256" key="3">
    <source>
        <dbReference type="ARBA" id="ARBA00022670"/>
    </source>
</evidence>
<dbReference type="Pfam" id="PF01546">
    <property type="entry name" value="Peptidase_M20"/>
    <property type="match status" value="1"/>
</dbReference>
<evidence type="ECO:0000256" key="6">
    <source>
        <dbReference type="ARBA" id="ARBA00022801"/>
    </source>
</evidence>
<dbReference type="InterPro" id="IPR002933">
    <property type="entry name" value="Peptidase_M20"/>
</dbReference>
<feature type="domain" description="Peptidase M20 dimerisation" evidence="9">
    <location>
        <begin position="658"/>
        <end position="801"/>
    </location>
</feature>
<dbReference type="InterPro" id="IPR036322">
    <property type="entry name" value="WD40_repeat_dom_sf"/>
</dbReference>
<dbReference type="AlphaFoldDB" id="A0A1E4TZ54"/>
<dbReference type="Pfam" id="PF07687">
    <property type="entry name" value="M20_dimer"/>
    <property type="match status" value="1"/>
</dbReference>
<keyword evidence="4" id="KW-0479">Metal-binding</keyword>
<dbReference type="InterPro" id="IPR011650">
    <property type="entry name" value="Peptidase_M20_dimer"/>
</dbReference>
<protein>
    <recommendedName>
        <fullName evidence="9">Peptidase M20 dimerisation domain-containing protein</fullName>
    </recommendedName>
</protein>
<dbReference type="InterPro" id="IPR019775">
    <property type="entry name" value="WD40_repeat_CS"/>
</dbReference>
<evidence type="ECO:0000256" key="4">
    <source>
        <dbReference type="ARBA" id="ARBA00022723"/>
    </source>
</evidence>
<feature type="region of interest" description="Disordered" evidence="8">
    <location>
        <begin position="223"/>
        <end position="244"/>
    </location>
</feature>
<feature type="repeat" description="WD" evidence="7">
    <location>
        <begin position="117"/>
        <end position="158"/>
    </location>
</feature>
<evidence type="ECO:0000256" key="7">
    <source>
        <dbReference type="PROSITE-ProRule" id="PRU00221"/>
    </source>
</evidence>
<evidence type="ECO:0000313" key="10">
    <source>
        <dbReference type="EMBL" id="ODV97017.1"/>
    </source>
</evidence>
<keyword evidence="3" id="KW-0645">Protease</keyword>
<keyword evidence="2 7" id="KW-0853">WD repeat</keyword>
<dbReference type="GO" id="GO:0061672">
    <property type="term" value="C:glutathione hydrolase complex"/>
    <property type="evidence" value="ECO:0007669"/>
    <property type="project" value="EnsemblFungi"/>
</dbReference>
<evidence type="ECO:0000256" key="2">
    <source>
        <dbReference type="ARBA" id="ARBA00022574"/>
    </source>
</evidence>
<dbReference type="GO" id="GO:0005737">
    <property type="term" value="C:cytoplasm"/>
    <property type="evidence" value="ECO:0007669"/>
    <property type="project" value="EnsemblFungi"/>
</dbReference>
<proteinExistence type="inferred from homology"/>
<accession>A0A1E4TZ54</accession>
<dbReference type="InterPro" id="IPR015943">
    <property type="entry name" value="WD40/YVTN_repeat-like_dom_sf"/>
</dbReference>
<organism evidence="10 11">
    <name type="scientific">Pachysolen tannophilus NRRL Y-2460</name>
    <dbReference type="NCBI Taxonomy" id="669874"/>
    <lineage>
        <taxon>Eukaryota</taxon>
        <taxon>Fungi</taxon>
        <taxon>Dikarya</taxon>
        <taxon>Ascomycota</taxon>
        <taxon>Saccharomycotina</taxon>
        <taxon>Pichiomycetes</taxon>
        <taxon>Pachysolenaceae</taxon>
        <taxon>Pachysolen</taxon>
    </lineage>
</organism>
<dbReference type="PROSITE" id="PS50294">
    <property type="entry name" value="WD_REPEATS_REGION"/>
    <property type="match status" value="1"/>
</dbReference>
<dbReference type="InterPro" id="IPR001680">
    <property type="entry name" value="WD40_rpt"/>
</dbReference>
<evidence type="ECO:0000259" key="9">
    <source>
        <dbReference type="Pfam" id="PF07687"/>
    </source>
</evidence>
<dbReference type="OrthoDB" id="7832001at2759"/>
<evidence type="ECO:0000256" key="5">
    <source>
        <dbReference type="ARBA" id="ARBA00022737"/>
    </source>
</evidence>
<dbReference type="SMART" id="SM00320">
    <property type="entry name" value="WD40"/>
    <property type="match status" value="5"/>
</dbReference>
<dbReference type="InterPro" id="IPR051458">
    <property type="entry name" value="Cyt/Met_Dipeptidase"/>
</dbReference>
<dbReference type="GO" id="GO:0034399">
    <property type="term" value="C:nuclear periphery"/>
    <property type="evidence" value="ECO:0007669"/>
    <property type="project" value="EnsemblFungi"/>
</dbReference>
<comment type="similarity">
    <text evidence="1">Belongs to the peptidase M20A family.</text>
</comment>
<evidence type="ECO:0000313" key="11">
    <source>
        <dbReference type="Proteomes" id="UP000094236"/>
    </source>
</evidence>
<dbReference type="Gene3D" id="3.30.70.360">
    <property type="match status" value="1"/>
</dbReference>
<name>A0A1E4TZ54_PACTA</name>
<dbReference type="EMBL" id="KV454012">
    <property type="protein sequence ID" value="ODV97017.1"/>
    <property type="molecule type" value="Genomic_DNA"/>
</dbReference>
<dbReference type="GO" id="GO:0036374">
    <property type="term" value="F:glutathione hydrolase activity"/>
    <property type="evidence" value="ECO:0007669"/>
    <property type="project" value="EnsemblFungi"/>
</dbReference>
<keyword evidence="5" id="KW-0677">Repeat</keyword>
<dbReference type="PANTHER" id="PTHR43270:SF8">
    <property type="entry name" value="DI- AND TRIPEPTIDASE DUG2-RELATED"/>
    <property type="match status" value="1"/>
</dbReference>
<dbReference type="PANTHER" id="PTHR43270">
    <property type="entry name" value="BETA-ALA-HIS DIPEPTIDASE"/>
    <property type="match status" value="1"/>
</dbReference>